<keyword evidence="3" id="KW-1185">Reference proteome</keyword>
<dbReference type="AlphaFoldDB" id="A0AAD1XXW4"/>
<reference evidence="2" key="1">
    <citation type="submission" date="2023-07" db="EMBL/GenBank/DDBJ databases">
        <authorList>
            <consortium name="AG Swart"/>
            <person name="Singh M."/>
            <person name="Singh A."/>
            <person name="Seah K."/>
            <person name="Emmerich C."/>
        </authorList>
    </citation>
    <scope>NUCLEOTIDE SEQUENCE</scope>
    <source>
        <strain evidence="2">DP1</strain>
    </source>
</reference>
<accession>A0AAD1XXW4</accession>
<name>A0AAD1XXW4_EUPCR</name>
<evidence type="ECO:0000313" key="3">
    <source>
        <dbReference type="Proteomes" id="UP001295684"/>
    </source>
</evidence>
<feature type="region of interest" description="Disordered" evidence="1">
    <location>
        <begin position="1"/>
        <end position="22"/>
    </location>
</feature>
<gene>
    <name evidence="2" type="ORF">ECRASSUSDP1_LOCUS22521</name>
</gene>
<organism evidence="2 3">
    <name type="scientific">Euplotes crassus</name>
    <dbReference type="NCBI Taxonomy" id="5936"/>
    <lineage>
        <taxon>Eukaryota</taxon>
        <taxon>Sar</taxon>
        <taxon>Alveolata</taxon>
        <taxon>Ciliophora</taxon>
        <taxon>Intramacronucleata</taxon>
        <taxon>Spirotrichea</taxon>
        <taxon>Hypotrichia</taxon>
        <taxon>Euplotida</taxon>
        <taxon>Euplotidae</taxon>
        <taxon>Moneuplotes</taxon>
    </lineage>
</organism>
<evidence type="ECO:0000256" key="1">
    <source>
        <dbReference type="SAM" id="MobiDB-lite"/>
    </source>
</evidence>
<proteinExistence type="predicted"/>
<dbReference type="EMBL" id="CAMPGE010023102">
    <property type="protein sequence ID" value="CAI2381075.1"/>
    <property type="molecule type" value="Genomic_DNA"/>
</dbReference>
<sequence length="80" mass="9245">MESQGTQGNGLDPCGFGTNRKRRFHEMEADINQDTEGFSEEPTQQDMRNPFVQYSHEYSARRKNNNCDEQSKSEVMFCAC</sequence>
<dbReference type="Proteomes" id="UP001295684">
    <property type="component" value="Unassembled WGS sequence"/>
</dbReference>
<evidence type="ECO:0000313" key="2">
    <source>
        <dbReference type="EMBL" id="CAI2381075.1"/>
    </source>
</evidence>
<comment type="caution">
    <text evidence="2">The sequence shown here is derived from an EMBL/GenBank/DDBJ whole genome shotgun (WGS) entry which is preliminary data.</text>
</comment>
<protein>
    <submittedName>
        <fullName evidence="2">Uncharacterized protein</fullName>
    </submittedName>
</protein>